<sequence>MVTQPSMITSSAIRLFTSKSRFTLANSVFGFSAINLVKERSAIQIPTAASPF</sequence>
<accession>A0A0D0AMJ3</accession>
<dbReference type="InParanoid" id="A0A0D0AMJ3"/>
<evidence type="ECO:0000313" key="2">
    <source>
        <dbReference type="Proteomes" id="UP000054485"/>
    </source>
</evidence>
<dbReference type="AlphaFoldDB" id="A0A0D0AMJ3"/>
<evidence type="ECO:0000313" key="1">
    <source>
        <dbReference type="EMBL" id="KIK35422.1"/>
    </source>
</evidence>
<keyword evidence="2" id="KW-1185">Reference proteome</keyword>
<organism evidence="1 2">
    <name type="scientific">Suillus luteus UH-Slu-Lm8-n1</name>
    <dbReference type="NCBI Taxonomy" id="930992"/>
    <lineage>
        <taxon>Eukaryota</taxon>
        <taxon>Fungi</taxon>
        <taxon>Dikarya</taxon>
        <taxon>Basidiomycota</taxon>
        <taxon>Agaricomycotina</taxon>
        <taxon>Agaricomycetes</taxon>
        <taxon>Agaricomycetidae</taxon>
        <taxon>Boletales</taxon>
        <taxon>Suillineae</taxon>
        <taxon>Suillaceae</taxon>
        <taxon>Suillus</taxon>
    </lineage>
</organism>
<protein>
    <submittedName>
        <fullName evidence="1">Uncharacterized protein</fullName>
    </submittedName>
</protein>
<dbReference type="EMBL" id="KN835626">
    <property type="protein sequence ID" value="KIK35422.1"/>
    <property type="molecule type" value="Genomic_DNA"/>
</dbReference>
<dbReference type="Proteomes" id="UP000054485">
    <property type="component" value="Unassembled WGS sequence"/>
</dbReference>
<reference evidence="1 2" key="1">
    <citation type="submission" date="2014-04" db="EMBL/GenBank/DDBJ databases">
        <authorList>
            <consortium name="DOE Joint Genome Institute"/>
            <person name="Kuo A."/>
            <person name="Ruytinx J."/>
            <person name="Rineau F."/>
            <person name="Colpaert J."/>
            <person name="Kohler A."/>
            <person name="Nagy L.G."/>
            <person name="Floudas D."/>
            <person name="Copeland A."/>
            <person name="Barry K.W."/>
            <person name="Cichocki N."/>
            <person name="Veneault-Fourrey C."/>
            <person name="LaButti K."/>
            <person name="Lindquist E.A."/>
            <person name="Lipzen A."/>
            <person name="Lundell T."/>
            <person name="Morin E."/>
            <person name="Murat C."/>
            <person name="Sun H."/>
            <person name="Tunlid A."/>
            <person name="Henrissat B."/>
            <person name="Grigoriev I.V."/>
            <person name="Hibbett D.S."/>
            <person name="Martin F."/>
            <person name="Nordberg H.P."/>
            <person name="Cantor M.N."/>
            <person name="Hua S.X."/>
        </authorList>
    </citation>
    <scope>NUCLEOTIDE SEQUENCE [LARGE SCALE GENOMIC DNA]</scope>
    <source>
        <strain evidence="1 2">UH-Slu-Lm8-n1</strain>
    </source>
</reference>
<reference evidence="2" key="2">
    <citation type="submission" date="2015-01" db="EMBL/GenBank/DDBJ databases">
        <title>Evolutionary Origins and Diversification of the Mycorrhizal Mutualists.</title>
        <authorList>
            <consortium name="DOE Joint Genome Institute"/>
            <consortium name="Mycorrhizal Genomics Consortium"/>
            <person name="Kohler A."/>
            <person name="Kuo A."/>
            <person name="Nagy L.G."/>
            <person name="Floudas D."/>
            <person name="Copeland A."/>
            <person name="Barry K.W."/>
            <person name="Cichocki N."/>
            <person name="Veneault-Fourrey C."/>
            <person name="LaButti K."/>
            <person name="Lindquist E.A."/>
            <person name="Lipzen A."/>
            <person name="Lundell T."/>
            <person name="Morin E."/>
            <person name="Murat C."/>
            <person name="Riley R."/>
            <person name="Ohm R."/>
            <person name="Sun H."/>
            <person name="Tunlid A."/>
            <person name="Henrissat B."/>
            <person name="Grigoriev I.V."/>
            <person name="Hibbett D.S."/>
            <person name="Martin F."/>
        </authorList>
    </citation>
    <scope>NUCLEOTIDE SEQUENCE [LARGE SCALE GENOMIC DNA]</scope>
    <source>
        <strain evidence="2">UH-Slu-Lm8-n1</strain>
    </source>
</reference>
<proteinExistence type="predicted"/>
<gene>
    <name evidence="1" type="ORF">CY34DRAFT_812184</name>
</gene>
<name>A0A0D0AMJ3_9AGAM</name>
<dbReference type="HOGENOM" id="CLU_3088884_0_0_1"/>